<comment type="similarity">
    <text evidence="11">Belongs to the chloride channel (TC 2.A.49) family.</text>
</comment>
<dbReference type="InterPro" id="IPR051280">
    <property type="entry name" value="Cl-channel/antiporter"/>
</dbReference>
<dbReference type="GO" id="GO:0005765">
    <property type="term" value="C:lysosomal membrane"/>
    <property type="evidence" value="ECO:0007669"/>
    <property type="project" value="TreeGrafter"/>
</dbReference>
<keyword evidence="8 11" id="KW-0472">Membrane</keyword>
<comment type="caution">
    <text evidence="11">Lacks conserved residue(s) required for the propagation of feature annotation.</text>
</comment>
<dbReference type="SUPFAM" id="SSF54631">
    <property type="entry name" value="CBS-domain pair"/>
    <property type="match status" value="2"/>
</dbReference>
<evidence type="ECO:0000256" key="2">
    <source>
        <dbReference type="ARBA" id="ARBA00022448"/>
    </source>
</evidence>
<evidence type="ECO:0000256" key="10">
    <source>
        <dbReference type="PROSITE-ProRule" id="PRU00703"/>
    </source>
</evidence>
<dbReference type="SUPFAM" id="SSF81340">
    <property type="entry name" value="Clc chloride channel"/>
    <property type="match status" value="1"/>
</dbReference>
<proteinExistence type="inferred from homology"/>
<feature type="region of interest" description="Disordered" evidence="12">
    <location>
        <begin position="1"/>
        <end position="141"/>
    </location>
</feature>
<feature type="transmembrane region" description="Helical" evidence="11">
    <location>
        <begin position="572"/>
        <end position="589"/>
    </location>
</feature>
<feature type="transmembrane region" description="Helical" evidence="11">
    <location>
        <begin position="497"/>
        <end position="517"/>
    </location>
</feature>
<evidence type="ECO:0000313" key="15">
    <source>
        <dbReference type="Proteomes" id="UP000008743"/>
    </source>
</evidence>
<accession>A0A0D2WP80</accession>
<dbReference type="EMBL" id="KE346364">
    <property type="protein sequence ID" value="KJE93095.1"/>
    <property type="molecule type" value="Genomic_DNA"/>
</dbReference>
<dbReference type="PRINTS" id="PR00762">
    <property type="entry name" value="CLCHANNEL"/>
</dbReference>
<keyword evidence="7 10" id="KW-0129">CBS domain</keyword>
<feature type="compositionally biased region" description="Low complexity" evidence="12">
    <location>
        <begin position="24"/>
        <end position="61"/>
    </location>
</feature>
<organism evidence="14 15">
    <name type="scientific">Capsaspora owczarzaki (strain ATCC 30864)</name>
    <dbReference type="NCBI Taxonomy" id="595528"/>
    <lineage>
        <taxon>Eukaryota</taxon>
        <taxon>Filasterea</taxon>
        <taxon>Capsaspora</taxon>
    </lineage>
</organism>
<dbReference type="CDD" id="cd03685">
    <property type="entry name" value="ClC_6_like"/>
    <property type="match status" value="1"/>
</dbReference>
<sequence>MSSIRRLLGSSGGGSGGSNHPPTAGSSSSTNSSSSSNNNNNNNGSRRQAGAAAGGAAASLNNDEDEDDEDDTDNRLFNQRPRTEMGDFLSSRDDWGRMGGRGGYVTRNPDWDGNKDGDDEDSDDHGDQDEEAGGDESSRLLLNGGGDGDLRNFQSANMANSVRKLRSSKVTSISTKFESLDYDILENDIYVKDQAKIDRKHYVRLEAARWLVMFFVGVLTAVVAFLIDYCLTQISSVKFGWISDSITRCVDDECLDQSVLLWMGIDIFLVSIACLLVLFVEPIAQGSGIPEIKCYLNGIKIPHVVRFKALLTKTVGVLFSVSGGLACGKEGPMIHTGSVIAAGISQGKSTTFNIDLNLFKAFRTDHEKRDFVSGGAAAGVSAAFGAPIGGVLFSLEEGASFWNQALTWRIFFCSMIASFTLNVLLSGTKGTSWGAMSSPGLVNFGAFASANYNLFELPIFIAMGAVAGLFGALFNALNHRLTVFRFKYIYHSKALRFLEVILVAAATVIVSFTLIYFDDNCLPLGEKPGENPLEFFCQEHTYNEIATMLFNTPEESIKNLFHATRGDYSPETLSIFFLVMFCLSCWTYGISVPAGVFVPALLTGAAYGRLVGNLLYHAFPDADWVDPGKYALIGAASMLGGIVRMTISLTVIVVEGTGNISYGLPLMLSIMAAKLVGDLFNEGIYDLHIHLRRVPILHWEAPLPMQHFHASHVMSSNVVCIQEFDRVGRIVELLRTTTHNAFPVVTDDGIQRWRQQLQQRGGAAGGLPLGASTMTSGSAGTAGGSSGVPRPSASSRMPNINLNASVMNFNMSTAGHMMGIDIVRAPAGGQLSTLGTSYGSTSSGNTGASGNDWGAFPPESQYHVNGAAPTTAGSTPNTASPSAVPLPPFLNLNVRGPYTGDSASLQHAPLVNEHSYGTLCGIILRSQLITILKERAFGPRVVNAQGEHSVQAKVLTVDDFRASYPRYPSIDTISTTAYENEQFMDLRPYLNPTPYTLKHAAPLSRVYRIFRGLGLRHLIITDRFNQVVGMITRKDLTRFEIVPNPRSGDGTRWILQERQMIDD</sequence>
<feature type="compositionally biased region" description="Basic and acidic residues" evidence="12">
    <location>
        <begin position="81"/>
        <end position="96"/>
    </location>
</feature>
<dbReference type="PROSITE" id="PS51371">
    <property type="entry name" value="CBS"/>
    <property type="match status" value="1"/>
</dbReference>
<keyword evidence="9 11" id="KW-0868">Chloride</keyword>
<evidence type="ECO:0000256" key="1">
    <source>
        <dbReference type="ARBA" id="ARBA00004141"/>
    </source>
</evidence>
<dbReference type="InParanoid" id="A0A0D2WP80"/>
<feature type="compositionally biased region" description="Low complexity" evidence="12">
    <location>
        <begin position="769"/>
        <end position="779"/>
    </location>
</feature>
<dbReference type="Proteomes" id="UP000008743">
    <property type="component" value="Unassembled WGS sequence"/>
</dbReference>
<comment type="subcellular location">
    <subcellularLocation>
        <location evidence="1 11">Membrane</location>
        <topology evidence="1 11">Multi-pass membrane protein</topology>
    </subcellularLocation>
</comment>
<feature type="compositionally biased region" description="Acidic residues" evidence="12">
    <location>
        <begin position="62"/>
        <end position="72"/>
    </location>
</feature>
<dbReference type="Pfam" id="PF00654">
    <property type="entry name" value="Voltage_CLC"/>
    <property type="match status" value="1"/>
</dbReference>
<feature type="region of interest" description="Disordered" evidence="12">
    <location>
        <begin position="761"/>
        <end position="795"/>
    </location>
</feature>
<protein>
    <recommendedName>
        <fullName evidence="11">Chloride channel protein</fullName>
    </recommendedName>
</protein>
<dbReference type="STRING" id="595528.A0A0D2WP80"/>
<feature type="transmembrane region" description="Helical" evidence="11">
    <location>
        <begin position="631"/>
        <end position="654"/>
    </location>
</feature>
<evidence type="ECO:0000256" key="6">
    <source>
        <dbReference type="ARBA" id="ARBA00023065"/>
    </source>
</evidence>
<feature type="compositionally biased region" description="Acidic residues" evidence="12">
    <location>
        <begin position="117"/>
        <end position="134"/>
    </location>
</feature>
<dbReference type="Gene3D" id="3.10.580.10">
    <property type="entry name" value="CBS-domain"/>
    <property type="match status" value="1"/>
</dbReference>
<dbReference type="InterPro" id="IPR001807">
    <property type="entry name" value="ClC"/>
</dbReference>
<dbReference type="GO" id="GO:0005254">
    <property type="term" value="F:chloride channel activity"/>
    <property type="evidence" value="ECO:0007669"/>
    <property type="project" value="UniProtKB-UniRule"/>
</dbReference>
<dbReference type="eggNOG" id="KOG0474">
    <property type="taxonomic scope" value="Eukaryota"/>
</dbReference>
<evidence type="ECO:0000256" key="11">
    <source>
        <dbReference type="RuleBase" id="RU361221"/>
    </source>
</evidence>
<keyword evidence="6 11" id="KW-0406">Ion transport</keyword>
<dbReference type="PANTHER" id="PTHR11689:SF136">
    <property type="entry name" value="H(+)_CL(-) EXCHANGE TRANSPORTER 7"/>
    <property type="match status" value="1"/>
</dbReference>
<evidence type="ECO:0000256" key="12">
    <source>
        <dbReference type="SAM" id="MobiDB-lite"/>
    </source>
</evidence>
<feature type="domain" description="CBS" evidence="13">
    <location>
        <begin position="990"/>
        <end position="1046"/>
    </location>
</feature>
<feature type="transmembrane region" description="Helical" evidence="11">
    <location>
        <begin position="260"/>
        <end position="280"/>
    </location>
</feature>
<dbReference type="InterPro" id="IPR014743">
    <property type="entry name" value="Cl-channel_core"/>
</dbReference>
<feature type="transmembrane region" description="Helical" evidence="11">
    <location>
        <begin position="458"/>
        <end position="477"/>
    </location>
</feature>
<name>A0A0D2WP80_CAPO3</name>
<dbReference type="Gene3D" id="1.10.3080.10">
    <property type="entry name" value="Clc chloride channel"/>
    <property type="match status" value="1"/>
</dbReference>
<dbReference type="CDD" id="cd04591">
    <property type="entry name" value="CBS_pair_voltage-gated_CLC_euk_bac"/>
    <property type="match status" value="1"/>
</dbReference>
<dbReference type="PhylomeDB" id="A0A0D2WP80"/>
<evidence type="ECO:0000256" key="8">
    <source>
        <dbReference type="ARBA" id="ARBA00023136"/>
    </source>
</evidence>
<feature type="transmembrane region" description="Helical" evidence="11">
    <location>
        <begin position="371"/>
        <end position="394"/>
    </location>
</feature>
<keyword evidence="2 11" id="KW-0813">Transport</keyword>
<evidence type="ECO:0000313" key="14">
    <source>
        <dbReference type="EMBL" id="KJE93095.1"/>
    </source>
</evidence>
<feature type="transmembrane region" description="Helical" evidence="11">
    <location>
        <begin position="207"/>
        <end position="227"/>
    </location>
</feature>
<evidence type="ECO:0000256" key="7">
    <source>
        <dbReference type="ARBA" id="ARBA00023122"/>
    </source>
</evidence>
<keyword evidence="4" id="KW-0677">Repeat</keyword>
<reference evidence="15" key="1">
    <citation type="submission" date="2011-02" db="EMBL/GenBank/DDBJ databases">
        <title>The Genome Sequence of Capsaspora owczarzaki ATCC 30864.</title>
        <authorList>
            <person name="Russ C."/>
            <person name="Cuomo C."/>
            <person name="Burger G."/>
            <person name="Gray M.W."/>
            <person name="Holland P.W.H."/>
            <person name="King N."/>
            <person name="Lang F.B.F."/>
            <person name="Roger A.J."/>
            <person name="Ruiz-Trillo I."/>
            <person name="Young S.K."/>
            <person name="Zeng Q."/>
            <person name="Gargeya S."/>
            <person name="Alvarado L."/>
            <person name="Berlin A."/>
            <person name="Chapman S.B."/>
            <person name="Chen Z."/>
            <person name="Freedman E."/>
            <person name="Gellesch M."/>
            <person name="Goldberg J."/>
            <person name="Griggs A."/>
            <person name="Gujja S."/>
            <person name="Heilman E."/>
            <person name="Heiman D."/>
            <person name="Howarth C."/>
            <person name="Mehta T."/>
            <person name="Neiman D."/>
            <person name="Pearson M."/>
            <person name="Roberts A."/>
            <person name="Saif S."/>
            <person name="Shea T."/>
            <person name="Shenoy N."/>
            <person name="Sisk P."/>
            <person name="Stolte C."/>
            <person name="Sykes S."/>
            <person name="White J."/>
            <person name="Yandava C."/>
            <person name="Haas B."/>
            <person name="Nusbaum C."/>
            <person name="Birren B."/>
        </authorList>
    </citation>
    <scope>NUCLEOTIDE SEQUENCE</scope>
    <source>
        <strain evidence="15">ATCC 30864</strain>
    </source>
</reference>
<evidence type="ECO:0000256" key="4">
    <source>
        <dbReference type="ARBA" id="ARBA00022737"/>
    </source>
</evidence>
<feature type="transmembrane region" description="Helical" evidence="11">
    <location>
        <begin position="596"/>
        <end position="619"/>
    </location>
</feature>
<keyword evidence="15" id="KW-1185">Reference proteome</keyword>
<evidence type="ECO:0000256" key="9">
    <source>
        <dbReference type="ARBA" id="ARBA00023214"/>
    </source>
</evidence>
<evidence type="ECO:0000259" key="13">
    <source>
        <dbReference type="PROSITE" id="PS51371"/>
    </source>
</evidence>
<dbReference type="InterPro" id="IPR046342">
    <property type="entry name" value="CBS_dom_sf"/>
</dbReference>
<dbReference type="InterPro" id="IPR000644">
    <property type="entry name" value="CBS_dom"/>
</dbReference>
<evidence type="ECO:0000256" key="5">
    <source>
        <dbReference type="ARBA" id="ARBA00022989"/>
    </source>
</evidence>
<dbReference type="SMART" id="SM00116">
    <property type="entry name" value="CBS"/>
    <property type="match status" value="2"/>
</dbReference>
<dbReference type="OrthoDB" id="428525at2759"/>
<keyword evidence="5 11" id="KW-1133">Transmembrane helix</keyword>
<keyword evidence="3 11" id="KW-0812">Transmembrane</keyword>
<feature type="transmembrane region" description="Helical" evidence="11">
    <location>
        <begin position="406"/>
        <end position="425"/>
    </location>
</feature>
<dbReference type="Pfam" id="PF00571">
    <property type="entry name" value="CBS"/>
    <property type="match status" value="2"/>
</dbReference>
<evidence type="ECO:0000256" key="3">
    <source>
        <dbReference type="ARBA" id="ARBA00022692"/>
    </source>
</evidence>
<dbReference type="AlphaFoldDB" id="A0A0D2WP80"/>
<gene>
    <name evidence="14" type="ORF">CAOG_003936</name>
</gene>
<dbReference type="PANTHER" id="PTHR11689">
    <property type="entry name" value="CHLORIDE CHANNEL PROTEIN CLC FAMILY MEMBER"/>
    <property type="match status" value="1"/>
</dbReference>